<protein>
    <submittedName>
        <fullName evidence="1">Uncharacterized protein</fullName>
    </submittedName>
</protein>
<sequence>MYEDIDWILSHLVQNAVEVNPGEESCGRKGTSNSRAMSWRITFTLTHFSKGPPAQGAIVTIQTVHFLSFISTSFSAVTFTTACVNAGKPTQCASQYLLKYKTPTAMTLSYQTPRSFATER</sequence>
<keyword evidence="2" id="KW-1185">Reference proteome</keyword>
<dbReference type="AlphaFoldDB" id="A0A0C9VGX2"/>
<dbReference type="HOGENOM" id="CLU_2051153_0_0_1"/>
<name>A0A0C9VGX2_SPHS4</name>
<proteinExistence type="predicted"/>
<dbReference type="Proteomes" id="UP000054279">
    <property type="component" value="Unassembled WGS sequence"/>
</dbReference>
<gene>
    <name evidence="1" type="ORF">M422DRAFT_250334</name>
</gene>
<dbReference type="EMBL" id="KN837108">
    <property type="protein sequence ID" value="KIJ46284.1"/>
    <property type="molecule type" value="Genomic_DNA"/>
</dbReference>
<organism evidence="1 2">
    <name type="scientific">Sphaerobolus stellatus (strain SS14)</name>
    <dbReference type="NCBI Taxonomy" id="990650"/>
    <lineage>
        <taxon>Eukaryota</taxon>
        <taxon>Fungi</taxon>
        <taxon>Dikarya</taxon>
        <taxon>Basidiomycota</taxon>
        <taxon>Agaricomycotina</taxon>
        <taxon>Agaricomycetes</taxon>
        <taxon>Phallomycetidae</taxon>
        <taxon>Geastrales</taxon>
        <taxon>Sphaerobolaceae</taxon>
        <taxon>Sphaerobolus</taxon>
    </lineage>
</organism>
<evidence type="ECO:0000313" key="1">
    <source>
        <dbReference type="EMBL" id="KIJ46284.1"/>
    </source>
</evidence>
<reference evidence="1 2" key="1">
    <citation type="submission" date="2014-06" db="EMBL/GenBank/DDBJ databases">
        <title>Evolutionary Origins and Diversification of the Mycorrhizal Mutualists.</title>
        <authorList>
            <consortium name="DOE Joint Genome Institute"/>
            <consortium name="Mycorrhizal Genomics Consortium"/>
            <person name="Kohler A."/>
            <person name="Kuo A."/>
            <person name="Nagy L.G."/>
            <person name="Floudas D."/>
            <person name="Copeland A."/>
            <person name="Barry K.W."/>
            <person name="Cichocki N."/>
            <person name="Veneault-Fourrey C."/>
            <person name="LaButti K."/>
            <person name="Lindquist E.A."/>
            <person name="Lipzen A."/>
            <person name="Lundell T."/>
            <person name="Morin E."/>
            <person name="Murat C."/>
            <person name="Riley R."/>
            <person name="Ohm R."/>
            <person name="Sun H."/>
            <person name="Tunlid A."/>
            <person name="Henrissat B."/>
            <person name="Grigoriev I.V."/>
            <person name="Hibbett D.S."/>
            <person name="Martin F."/>
        </authorList>
    </citation>
    <scope>NUCLEOTIDE SEQUENCE [LARGE SCALE GENOMIC DNA]</scope>
    <source>
        <strain evidence="1 2">SS14</strain>
    </source>
</reference>
<accession>A0A0C9VGX2</accession>
<evidence type="ECO:0000313" key="2">
    <source>
        <dbReference type="Proteomes" id="UP000054279"/>
    </source>
</evidence>
<dbReference type="OrthoDB" id="25131at2759"/>